<dbReference type="InterPro" id="IPR014748">
    <property type="entry name" value="Enoyl-CoA_hydra_C"/>
</dbReference>
<dbReference type="GO" id="GO:0003824">
    <property type="term" value="F:catalytic activity"/>
    <property type="evidence" value="ECO:0007669"/>
    <property type="project" value="UniProtKB-ARBA"/>
</dbReference>
<comment type="similarity">
    <text evidence="1">Belongs to the enoyl-CoA hydratase/isomerase family.</text>
</comment>
<organism evidence="2 3">
    <name type="scientific">Labilithrix luteola</name>
    <dbReference type="NCBI Taxonomy" id="1391654"/>
    <lineage>
        <taxon>Bacteria</taxon>
        <taxon>Pseudomonadati</taxon>
        <taxon>Myxococcota</taxon>
        <taxon>Polyangia</taxon>
        <taxon>Polyangiales</taxon>
        <taxon>Labilitrichaceae</taxon>
        <taxon>Labilithrix</taxon>
    </lineage>
</organism>
<evidence type="ECO:0000256" key="1">
    <source>
        <dbReference type="ARBA" id="ARBA00005254"/>
    </source>
</evidence>
<accession>A0A0K1QD14</accession>
<evidence type="ECO:0000313" key="2">
    <source>
        <dbReference type="EMBL" id="AKV03639.1"/>
    </source>
</evidence>
<evidence type="ECO:0000313" key="3">
    <source>
        <dbReference type="Proteomes" id="UP000064967"/>
    </source>
</evidence>
<dbReference type="SUPFAM" id="SSF52096">
    <property type="entry name" value="ClpP/crotonase"/>
    <property type="match status" value="1"/>
</dbReference>
<proteinExistence type="inferred from homology"/>
<dbReference type="STRING" id="1391654.AKJ09_10302"/>
<dbReference type="KEGG" id="llu:AKJ09_10302"/>
<dbReference type="PANTHER" id="PTHR42964:SF1">
    <property type="entry name" value="POLYKETIDE BIOSYNTHESIS ENOYL-COA HYDRATASE PKSH-RELATED"/>
    <property type="match status" value="1"/>
</dbReference>
<gene>
    <name evidence="2" type="ORF">AKJ09_10302</name>
</gene>
<dbReference type="InterPro" id="IPR029045">
    <property type="entry name" value="ClpP/crotonase-like_dom_sf"/>
</dbReference>
<dbReference type="EMBL" id="CP012333">
    <property type="protein sequence ID" value="AKV03639.1"/>
    <property type="molecule type" value="Genomic_DNA"/>
</dbReference>
<reference evidence="2 3" key="1">
    <citation type="submission" date="2015-08" db="EMBL/GenBank/DDBJ databases">
        <authorList>
            <person name="Babu N.S."/>
            <person name="Beckwith C.J."/>
            <person name="Beseler K.G."/>
            <person name="Brison A."/>
            <person name="Carone J.V."/>
            <person name="Caskin T.P."/>
            <person name="Diamond M."/>
            <person name="Durham M.E."/>
            <person name="Foxe J.M."/>
            <person name="Go M."/>
            <person name="Henderson B.A."/>
            <person name="Jones I.B."/>
            <person name="McGettigan J.A."/>
            <person name="Micheletti S.J."/>
            <person name="Nasrallah M.E."/>
            <person name="Ortiz D."/>
            <person name="Piller C.R."/>
            <person name="Privatt S.R."/>
            <person name="Schneider S.L."/>
            <person name="Sharp S."/>
            <person name="Smith T.C."/>
            <person name="Stanton J.D."/>
            <person name="Ullery H.E."/>
            <person name="Wilson R.J."/>
            <person name="Serrano M.G."/>
            <person name="Buck G."/>
            <person name="Lee V."/>
            <person name="Wang Y."/>
            <person name="Carvalho R."/>
            <person name="Voegtly L."/>
            <person name="Shi R."/>
            <person name="Duckworth R."/>
            <person name="Johnson A."/>
            <person name="Loviza R."/>
            <person name="Walstead R."/>
            <person name="Shah Z."/>
            <person name="Kiflezghi M."/>
            <person name="Wade K."/>
            <person name="Ball S.L."/>
            <person name="Bradley K.W."/>
            <person name="Asai D.J."/>
            <person name="Bowman C.A."/>
            <person name="Russell D.A."/>
            <person name="Pope W.H."/>
            <person name="Jacobs-Sera D."/>
            <person name="Hendrix R.W."/>
            <person name="Hatfull G.F."/>
        </authorList>
    </citation>
    <scope>NUCLEOTIDE SEQUENCE [LARGE SCALE GENOMIC DNA]</scope>
    <source>
        <strain evidence="2 3">DSM 27648</strain>
    </source>
</reference>
<protein>
    <submittedName>
        <fullName evidence="2">Enoyl-CoA hydratase</fullName>
    </submittedName>
</protein>
<dbReference type="Proteomes" id="UP000064967">
    <property type="component" value="Chromosome"/>
</dbReference>
<dbReference type="AlphaFoldDB" id="A0A0K1QD14"/>
<name>A0A0K1QD14_9BACT</name>
<dbReference type="PANTHER" id="PTHR42964">
    <property type="entry name" value="ENOYL-COA HYDRATASE"/>
    <property type="match status" value="1"/>
</dbReference>
<sequence length="261" mass="27842">MPERGYGRIRVSLHGSVYTILLHNPERRNAIGPQMVNELLWALADAHEAAAVRSIVLTGEGTAFCAGGDFAQMTSGGNGSELAPKGDYADLLIAMTRTEKPIVARVNGPAMGGGLGLVAASTFAIAHEAAVLGTPEINVGLFPMMIMAVLERLVPRRRLLEMMLFGKKLTATEALEAGLLNRVVPAAQLDESVDAMTTEIAEKSPITIALGLRAFTAQDGKDLATALPLLRERLAECLATDDAREGLMAFLEKRPPVWTGR</sequence>
<dbReference type="Pfam" id="PF00378">
    <property type="entry name" value="ECH_1"/>
    <property type="match status" value="1"/>
</dbReference>
<keyword evidence="3" id="KW-1185">Reference proteome</keyword>
<dbReference type="Gene3D" id="3.90.226.10">
    <property type="entry name" value="2-enoyl-CoA Hydratase, Chain A, domain 1"/>
    <property type="match status" value="1"/>
</dbReference>
<dbReference type="CDD" id="cd06558">
    <property type="entry name" value="crotonase-like"/>
    <property type="match status" value="1"/>
</dbReference>
<dbReference type="InterPro" id="IPR051683">
    <property type="entry name" value="Enoyl-CoA_Hydratase/Isomerase"/>
</dbReference>
<dbReference type="Gene3D" id="1.10.12.10">
    <property type="entry name" value="Lyase 2-enoyl-coa Hydratase, Chain A, domain 2"/>
    <property type="match status" value="1"/>
</dbReference>
<dbReference type="InterPro" id="IPR001753">
    <property type="entry name" value="Enoyl-CoA_hydra/iso"/>
</dbReference>